<evidence type="ECO:0000256" key="1">
    <source>
        <dbReference type="SAM" id="MobiDB-lite"/>
    </source>
</evidence>
<feature type="compositionally biased region" description="Basic and acidic residues" evidence="1">
    <location>
        <begin position="42"/>
        <end position="74"/>
    </location>
</feature>
<feature type="region of interest" description="Disordered" evidence="1">
    <location>
        <begin position="29"/>
        <end position="83"/>
    </location>
</feature>
<gene>
    <name evidence="2" type="ORF">Tci_922107</name>
</gene>
<dbReference type="EMBL" id="BKCJ011753084">
    <property type="protein sequence ID" value="GFD50138.1"/>
    <property type="molecule type" value="Genomic_DNA"/>
</dbReference>
<reference evidence="2" key="1">
    <citation type="journal article" date="2019" name="Sci. Rep.">
        <title>Draft genome of Tanacetum cinerariifolium, the natural source of mosquito coil.</title>
        <authorList>
            <person name="Yamashiro T."/>
            <person name="Shiraishi A."/>
            <person name="Satake H."/>
            <person name="Nakayama K."/>
        </authorList>
    </citation>
    <scope>NUCLEOTIDE SEQUENCE</scope>
</reference>
<organism evidence="2">
    <name type="scientific">Tanacetum cinerariifolium</name>
    <name type="common">Dalmatian daisy</name>
    <name type="synonym">Chrysanthemum cinerariifolium</name>
    <dbReference type="NCBI Taxonomy" id="118510"/>
    <lineage>
        <taxon>Eukaryota</taxon>
        <taxon>Viridiplantae</taxon>
        <taxon>Streptophyta</taxon>
        <taxon>Embryophyta</taxon>
        <taxon>Tracheophyta</taxon>
        <taxon>Spermatophyta</taxon>
        <taxon>Magnoliopsida</taxon>
        <taxon>eudicotyledons</taxon>
        <taxon>Gunneridae</taxon>
        <taxon>Pentapetalae</taxon>
        <taxon>asterids</taxon>
        <taxon>campanulids</taxon>
        <taxon>Asterales</taxon>
        <taxon>Asteraceae</taxon>
        <taxon>Asteroideae</taxon>
        <taxon>Anthemideae</taxon>
        <taxon>Anthemidinae</taxon>
        <taxon>Tanacetum</taxon>
    </lineage>
</organism>
<evidence type="ECO:0000313" key="2">
    <source>
        <dbReference type="EMBL" id="GFD50138.1"/>
    </source>
</evidence>
<dbReference type="AlphaFoldDB" id="A0A699WX61"/>
<comment type="caution">
    <text evidence="2">The sequence shown here is derived from an EMBL/GenBank/DDBJ whole genome shotgun (WGS) entry which is preliminary data.</text>
</comment>
<sequence>VVTAASESITAASITISAAEPQVPATALTTAAASTRRRKGVVIRDPEEESTKKIPAETKSKDKGKGIMVEEPKPMKKKQQVKMDKEYTRKLHEELNKDIDWDVAIDHVKQKAKEDLYVQI</sequence>
<feature type="non-terminal residue" evidence="2">
    <location>
        <position position="1"/>
    </location>
</feature>
<name>A0A699WX61_TANCI</name>
<feature type="non-terminal residue" evidence="2">
    <location>
        <position position="120"/>
    </location>
</feature>
<protein>
    <submittedName>
        <fullName evidence="2">Uncharacterized protein</fullName>
    </submittedName>
</protein>
<accession>A0A699WX61</accession>
<proteinExistence type="predicted"/>